<dbReference type="Proteomes" id="UP000244906">
    <property type="component" value="Unassembled WGS sequence"/>
</dbReference>
<evidence type="ECO:0000256" key="2">
    <source>
        <dbReference type="ARBA" id="ARBA00022490"/>
    </source>
</evidence>
<dbReference type="AlphaFoldDB" id="A0A2V1GXK9"/>
<dbReference type="RefSeq" id="WP_116687386.1">
    <property type="nucleotide sequence ID" value="NZ_CAWNYD010000004.1"/>
</dbReference>
<evidence type="ECO:0000259" key="12">
    <source>
        <dbReference type="PROSITE" id="PS51900"/>
    </source>
</evidence>
<feature type="compositionally biased region" description="Basic and acidic residues" evidence="10">
    <location>
        <begin position="62"/>
        <end position="80"/>
    </location>
</feature>
<keyword evidence="4" id="KW-0159">Chromosome partition</keyword>
<dbReference type="PROSITE" id="PS51900">
    <property type="entry name" value="CB"/>
    <property type="match status" value="1"/>
</dbReference>
<feature type="region of interest" description="Disordered" evidence="10">
    <location>
        <begin position="1"/>
        <end position="35"/>
    </location>
</feature>
<dbReference type="GO" id="GO:0006310">
    <property type="term" value="P:DNA recombination"/>
    <property type="evidence" value="ECO:0007669"/>
    <property type="project" value="UniProtKB-KW"/>
</dbReference>
<dbReference type="GO" id="GO:0003677">
    <property type="term" value="F:DNA binding"/>
    <property type="evidence" value="ECO:0007669"/>
    <property type="project" value="UniProtKB-UniRule"/>
</dbReference>
<sequence length="470" mass="52647">MTKQPLEAISHSEASQAAASPTSDSDISPPSAVGAAADKSLGDAAACLSQAIENKKDNCVEKESAPEDFDRQTALSRRDGLAGSELQQNNRLASIDMPAVRPRLTDVANDWQALSLFLERFSDSPCTLRNYRKEAYRLLLWLESQGKQLVEMRYEDALAYRNFLANPQPAAKWLGCRHRMQKADGSINPKWKPFATPLSQASVRTALRGLNAWLVFLVDVGYLPGNPLGLLPRGRTKESAIDRQSRQHRVLTESHWQAIYQVLEPKSEDRPKQLKQKARWRWLISLFYLTGLRVSEVIGHHMGDIRLSKSGWQMHVVGKGNKPAWIAINSDLQNALVEYRAFLSSISPQLRLSPMPFAGEMTALALSLDGNRPLDSERAVAGVMKKLFQLAADQLRQQSSDQAWQAEQLASASCHWLRHSFTTDLLDAGVPLQDAAVAARHSDVRTTMLYDHSQDEQRHQQLNRLKMPNK</sequence>
<dbReference type="InterPro" id="IPR013762">
    <property type="entry name" value="Integrase-like_cat_sf"/>
</dbReference>
<keyword evidence="7" id="KW-0233">DNA recombination</keyword>
<dbReference type="GO" id="GO:0005737">
    <property type="term" value="C:cytoplasm"/>
    <property type="evidence" value="ECO:0007669"/>
    <property type="project" value="UniProtKB-SubCell"/>
</dbReference>
<dbReference type="PANTHER" id="PTHR30349">
    <property type="entry name" value="PHAGE INTEGRASE-RELATED"/>
    <property type="match status" value="1"/>
</dbReference>
<dbReference type="Gene3D" id="1.10.150.130">
    <property type="match status" value="1"/>
</dbReference>
<evidence type="ECO:0000256" key="3">
    <source>
        <dbReference type="ARBA" id="ARBA00022618"/>
    </source>
</evidence>
<dbReference type="OrthoDB" id="8610787at2"/>
<feature type="region of interest" description="Disordered" evidence="10">
    <location>
        <begin position="62"/>
        <end position="82"/>
    </location>
</feature>
<dbReference type="InterPro" id="IPR044068">
    <property type="entry name" value="CB"/>
</dbReference>
<dbReference type="GO" id="GO:0015074">
    <property type="term" value="P:DNA integration"/>
    <property type="evidence" value="ECO:0007669"/>
    <property type="project" value="UniProtKB-KW"/>
</dbReference>
<evidence type="ECO:0000256" key="1">
    <source>
        <dbReference type="ARBA" id="ARBA00004496"/>
    </source>
</evidence>
<comment type="subcellular location">
    <subcellularLocation>
        <location evidence="1">Cytoplasm</location>
    </subcellularLocation>
</comment>
<keyword evidence="2" id="KW-0963">Cytoplasm</keyword>
<dbReference type="InterPro" id="IPR002104">
    <property type="entry name" value="Integrase_catalytic"/>
</dbReference>
<dbReference type="InterPro" id="IPR010998">
    <property type="entry name" value="Integrase_recombinase_N"/>
</dbReference>
<gene>
    <name evidence="13" type="ORF">DC094_12225</name>
</gene>
<evidence type="ECO:0000256" key="6">
    <source>
        <dbReference type="ARBA" id="ARBA00023125"/>
    </source>
</evidence>
<evidence type="ECO:0000256" key="8">
    <source>
        <dbReference type="ARBA" id="ARBA00023306"/>
    </source>
</evidence>
<organism evidence="13 14">
    <name type="scientific">Pelagibaculum spongiae</name>
    <dbReference type="NCBI Taxonomy" id="2080658"/>
    <lineage>
        <taxon>Bacteria</taxon>
        <taxon>Pseudomonadati</taxon>
        <taxon>Pseudomonadota</taxon>
        <taxon>Gammaproteobacteria</taxon>
        <taxon>Oceanospirillales</taxon>
        <taxon>Pelagibaculum</taxon>
    </lineage>
</organism>
<dbReference type="InterPro" id="IPR050090">
    <property type="entry name" value="Tyrosine_recombinase_XerCD"/>
</dbReference>
<evidence type="ECO:0000256" key="9">
    <source>
        <dbReference type="PROSITE-ProRule" id="PRU01248"/>
    </source>
</evidence>
<dbReference type="Pfam" id="PF00589">
    <property type="entry name" value="Phage_integrase"/>
    <property type="match status" value="1"/>
</dbReference>
<feature type="domain" description="Core-binding (CB)" evidence="12">
    <location>
        <begin position="112"/>
        <end position="218"/>
    </location>
</feature>
<dbReference type="InterPro" id="IPR011010">
    <property type="entry name" value="DNA_brk_join_enz"/>
</dbReference>
<keyword evidence="6 9" id="KW-0238">DNA-binding</keyword>
<comment type="caution">
    <text evidence="13">The sequence shown here is derived from an EMBL/GenBank/DDBJ whole genome shotgun (WGS) entry which is preliminary data.</text>
</comment>
<protein>
    <submittedName>
        <fullName evidence="13">Integrase</fullName>
    </submittedName>
</protein>
<keyword evidence="5" id="KW-0229">DNA integration</keyword>
<name>A0A2V1GXK9_9GAMM</name>
<reference evidence="13 14" key="1">
    <citation type="submission" date="2018-04" db="EMBL/GenBank/DDBJ databases">
        <title>Thalassorhabdus spongiae gen. nov., sp. nov., isolated from a marine sponge in South-West Iceland.</title>
        <authorList>
            <person name="Knobloch S."/>
            <person name="Daussin A."/>
            <person name="Johannsson R."/>
            <person name="Marteinsson V.T."/>
        </authorList>
    </citation>
    <scope>NUCLEOTIDE SEQUENCE [LARGE SCALE GENOMIC DNA]</scope>
    <source>
        <strain evidence="13 14">Hp12</strain>
    </source>
</reference>
<keyword evidence="3" id="KW-0132">Cell division</keyword>
<accession>A0A2V1GXK9</accession>
<dbReference type="PANTHER" id="PTHR30349:SF77">
    <property type="entry name" value="TYROSINE RECOMBINASE XERC"/>
    <property type="match status" value="1"/>
</dbReference>
<dbReference type="Gene3D" id="1.10.443.10">
    <property type="entry name" value="Intergrase catalytic core"/>
    <property type="match status" value="1"/>
</dbReference>
<feature type="domain" description="Tyr recombinase" evidence="11">
    <location>
        <begin position="246"/>
        <end position="464"/>
    </location>
</feature>
<dbReference type="EMBL" id="QDDL01000004">
    <property type="protein sequence ID" value="PVZ69004.1"/>
    <property type="molecule type" value="Genomic_DNA"/>
</dbReference>
<dbReference type="SUPFAM" id="SSF56349">
    <property type="entry name" value="DNA breaking-rejoining enzymes"/>
    <property type="match status" value="1"/>
</dbReference>
<dbReference type="PROSITE" id="PS51898">
    <property type="entry name" value="TYR_RECOMBINASE"/>
    <property type="match status" value="1"/>
</dbReference>
<keyword evidence="8" id="KW-0131">Cell cycle</keyword>
<evidence type="ECO:0000256" key="10">
    <source>
        <dbReference type="SAM" id="MobiDB-lite"/>
    </source>
</evidence>
<dbReference type="GO" id="GO:0051301">
    <property type="term" value="P:cell division"/>
    <property type="evidence" value="ECO:0007669"/>
    <property type="project" value="UniProtKB-KW"/>
</dbReference>
<keyword evidence="14" id="KW-1185">Reference proteome</keyword>
<feature type="compositionally biased region" description="Low complexity" evidence="10">
    <location>
        <begin position="17"/>
        <end position="35"/>
    </location>
</feature>
<evidence type="ECO:0000259" key="11">
    <source>
        <dbReference type="PROSITE" id="PS51898"/>
    </source>
</evidence>
<evidence type="ECO:0000256" key="7">
    <source>
        <dbReference type="ARBA" id="ARBA00023172"/>
    </source>
</evidence>
<evidence type="ECO:0000313" key="13">
    <source>
        <dbReference type="EMBL" id="PVZ69004.1"/>
    </source>
</evidence>
<dbReference type="CDD" id="cd00397">
    <property type="entry name" value="DNA_BRE_C"/>
    <property type="match status" value="1"/>
</dbReference>
<evidence type="ECO:0000313" key="14">
    <source>
        <dbReference type="Proteomes" id="UP000244906"/>
    </source>
</evidence>
<evidence type="ECO:0000256" key="4">
    <source>
        <dbReference type="ARBA" id="ARBA00022829"/>
    </source>
</evidence>
<dbReference type="GO" id="GO:0007059">
    <property type="term" value="P:chromosome segregation"/>
    <property type="evidence" value="ECO:0007669"/>
    <property type="project" value="UniProtKB-KW"/>
</dbReference>
<evidence type="ECO:0000256" key="5">
    <source>
        <dbReference type="ARBA" id="ARBA00022908"/>
    </source>
</evidence>
<proteinExistence type="predicted"/>